<evidence type="ECO:0000259" key="1">
    <source>
        <dbReference type="PROSITE" id="PS50822"/>
    </source>
</evidence>
<dbReference type="SUPFAM" id="SSF53098">
    <property type="entry name" value="Ribonuclease H-like"/>
    <property type="match status" value="1"/>
</dbReference>
<name>A0AAD8GU59_9APIA</name>
<comment type="caution">
    <text evidence="2">The sequence shown here is derived from an EMBL/GenBank/DDBJ whole genome shotgun (WGS) entry which is preliminary data.</text>
</comment>
<gene>
    <name evidence="2" type="ORF">POM88_047555</name>
</gene>
<reference evidence="2" key="2">
    <citation type="submission" date="2023-05" db="EMBL/GenBank/DDBJ databases">
        <authorList>
            <person name="Schelkunov M.I."/>
        </authorList>
    </citation>
    <scope>NUCLEOTIDE SEQUENCE</scope>
    <source>
        <strain evidence="2">Hsosn_3</strain>
        <tissue evidence="2">Leaf</tissue>
    </source>
</reference>
<dbReference type="InterPro" id="IPR036397">
    <property type="entry name" value="RNaseH_sf"/>
</dbReference>
<dbReference type="Pfam" id="PF02171">
    <property type="entry name" value="Piwi"/>
    <property type="match status" value="1"/>
</dbReference>
<sequence length="261" mass="29352">MIESEDARLFPTVCGYLTTICKLITQEVGNIESLQRSLHIDISQGFILYKLVELLGIFLDVPNIRSRFTREQLLSEILEALLHASIGFKSTGRKKSDPFACNLKRICEMELGIMSQCCLTKHVFKMCKQYMPKVALKINVKDGGGNTVLCHAVSRQIPVVSDRPTIIFGADVTHPHLGEDYSSSLAAVVASQDWPEMTKYAGLVCAQAHRQELTQDLYKSWQDPNRGGTEVHGGMTKEPLVSFRRSSGKKLLLCWYFHYPL</sequence>
<dbReference type="GO" id="GO:0003676">
    <property type="term" value="F:nucleic acid binding"/>
    <property type="evidence" value="ECO:0007669"/>
    <property type="project" value="InterPro"/>
</dbReference>
<dbReference type="Proteomes" id="UP001237642">
    <property type="component" value="Unassembled WGS sequence"/>
</dbReference>
<dbReference type="PROSITE" id="PS50822">
    <property type="entry name" value="PIWI"/>
    <property type="match status" value="1"/>
</dbReference>
<evidence type="ECO:0000313" key="2">
    <source>
        <dbReference type="EMBL" id="KAK1354299.1"/>
    </source>
</evidence>
<proteinExistence type="predicted"/>
<dbReference type="InterPro" id="IPR003165">
    <property type="entry name" value="Piwi"/>
</dbReference>
<dbReference type="InterPro" id="IPR012337">
    <property type="entry name" value="RNaseH-like_sf"/>
</dbReference>
<dbReference type="Gene3D" id="3.40.50.2300">
    <property type="match status" value="1"/>
</dbReference>
<organism evidence="2 3">
    <name type="scientific">Heracleum sosnowskyi</name>
    <dbReference type="NCBI Taxonomy" id="360622"/>
    <lineage>
        <taxon>Eukaryota</taxon>
        <taxon>Viridiplantae</taxon>
        <taxon>Streptophyta</taxon>
        <taxon>Embryophyta</taxon>
        <taxon>Tracheophyta</taxon>
        <taxon>Spermatophyta</taxon>
        <taxon>Magnoliopsida</taxon>
        <taxon>eudicotyledons</taxon>
        <taxon>Gunneridae</taxon>
        <taxon>Pentapetalae</taxon>
        <taxon>asterids</taxon>
        <taxon>campanulids</taxon>
        <taxon>Apiales</taxon>
        <taxon>Apiaceae</taxon>
        <taxon>Apioideae</taxon>
        <taxon>apioid superclade</taxon>
        <taxon>Tordylieae</taxon>
        <taxon>Tordyliinae</taxon>
        <taxon>Heracleum</taxon>
    </lineage>
</organism>
<reference evidence="2" key="1">
    <citation type="submission" date="2023-02" db="EMBL/GenBank/DDBJ databases">
        <title>Genome of toxic invasive species Heracleum sosnowskyi carries increased number of genes despite the absence of recent whole-genome duplications.</title>
        <authorList>
            <person name="Schelkunov M."/>
            <person name="Shtratnikova V."/>
            <person name="Makarenko M."/>
            <person name="Klepikova A."/>
            <person name="Omelchenko D."/>
            <person name="Novikova G."/>
            <person name="Obukhova E."/>
            <person name="Bogdanov V."/>
            <person name="Penin A."/>
            <person name="Logacheva M."/>
        </authorList>
    </citation>
    <scope>NUCLEOTIDE SEQUENCE</scope>
    <source>
        <strain evidence="2">Hsosn_3</strain>
        <tissue evidence="2">Leaf</tissue>
    </source>
</reference>
<dbReference type="Gene3D" id="3.30.420.10">
    <property type="entry name" value="Ribonuclease H-like superfamily/Ribonuclease H"/>
    <property type="match status" value="1"/>
</dbReference>
<dbReference type="EMBL" id="JAUIZM010000011">
    <property type="protein sequence ID" value="KAK1354299.1"/>
    <property type="molecule type" value="Genomic_DNA"/>
</dbReference>
<protein>
    <recommendedName>
        <fullName evidence="1">Piwi domain-containing protein</fullName>
    </recommendedName>
</protein>
<keyword evidence="3" id="KW-1185">Reference proteome</keyword>
<feature type="domain" description="Piwi" evidence="1">
    <location>
        <begin position="77"/>
        <end position="250"/>
    </location>
</feature>
<dbReference type="AlphaFoldDB" id="A0AAD8GU59"/>
<evidence type="ECO:0000313" key="3">
    <source>
        <dbReference type="Proteomes" id="UP001237642"/>
    </source>
</evidence>
<dbReference type="PANTHER" id="PTHR22891">
    <property type="entry name" value="EUKARYOTIC TRANSLATION INITIATION FACTOR 2C"/>
    <property type="match status" value="1"/>
</dbReference>
<accession>A0AAD8GU59</accession>